<name>A0A8X7Q4T9_BRACI</name>
<proteinExistence type="predicted"/>
<evidence type="ECO:0000313" key="1">
    <source>
        <dbReference type="EMBL" id="KAG2263048.1"/>
    </source>
</evidence>
<dbReference type="AlphaFoldDB" id="A0A8X7Q4T9"/>
<protein>
    <submittedName>
        <fullName evidence="1">Uncharacterized protein</fullName>
    </submittedName>
</protein>
<organism evidence="1 2">
    <name type="scientific">Brassica carinata</name>
    <name type="common">Ethiopian mustard</name>
    <name type="synonym">Abyssinian cabbage</name>
    <dbReference type="NCBI Taxonomy" id="52824"/>
    <lineage>
        <taxon>Eukaryota</taxon>
        <taxon>Viridiplantae</taxon>
        <taxon>Streptophyta</taxon>
        <taxon>Embryophyta</taxon>
        <taxon>Tracheophyta</taxon>
        <taxon>Spermatophyta</taxon>
        <taxon>Magnoliopsida</taxon>
        <taxon>eudicotyledons</taxon>
        <taxon>Gunneridae</taxon>
        <taxon>Pentapetalae</taxon>
        <taxon>rosids</taxon>
        <taxon>malvids</taxon>
        <taxon>Brassicales</taxon>
        <taxon>Brassicaceae</taxon>
        <taxon>Brassiceae</taxon>
        <taxon>Brassica</taxon>
    </lineage>
</organism>
<sequence>MIRLRGYLHEEAPEPAADEITPRLVIASARPPYTMLFKISTLRPSTTGVSNGSARVTGIGTGRDDRIGVRRPFFGGFFLSSLAIFCCVDTGRDDRIGVRRPFFGGSWVSNPFAPQCHLRTKG</sequence>
<dbReference type="EMBL" id="JAAMPC010000014">
    <property type="protein sequence ID" value="KAG2263048.1"/>
    <property type="molecule type" value="Genomic_DNA"/>
</dbReference>
<evidence type="ECO:0000313" key="2">
    <source>
        <dbReference type="Proteomes" id="UP000886595"/>
    </source>
</evidence>
<reference evidence="1 2" key="1">
    <citation type="submission" date="2020-02" db="EMBL/GenBank/DDBJ databases">
        <authorList>
            <person name="Ma Q."/>
            <person name="Huang Y."/>
            <person name="Song X."/>
            <person name="Pei D."/>
        </authorList>
    </citation>
    <scope>NUCLEOTIDE SEQUENCE [LARGE SCALE GENOMIC DNA]</scope>
    <source>
        <strain evidence="1">Sxm20200214</strain>
        <tissue evidence="1">Leaf</tissue>
    </source>
</reference>
<comment type="caution">
    <text evidence="1">The sequence shown here is derived from an EMBL/GenBank/DDBJ whole genome shotgun (WGS) entry which is preliminary data.</text>
</comment>
<dbReference type="Proteomes" id="UP000886595">
    <property type="component" value="Unassembled WGS sequence"/>
</dbReference>
<accession>A0A8X7Q4T9</accession>
<keyword evidence="2" id="KW-1185">Reference proteome</keyword>
<gene>
    <name evidence="1" type="ORF">Bca52824_070127</name>
</gene>